<proteinExistence type="predicted"/>
<name>A0AA40WEG3_LEPIR</name>
<dbReference type="Proteomes" id="UP000644282">
    <property type="component" value="Unassembled WGS sequence"/>
</dbReference>
<dbReference type="EMBL" id="JADDXF010000122">
    <property type="protein sequence ID" value="MBE8431942.1"/>
    <property type="molecule type" value="Genomic_DNA"/>
</dbReference>
<protein>
    <submittedName>
        <fullName evidence="2">Hydrolase</fullName>
    </submittedName>
</protein>
<feature type="non-terminal residue" evidence="2">
    <location>
        <position position="83"/>
    </location>
</feature>
<dbReference type="GO" id="GO:0016787">
    <property type="term" value="F:hydrolase activity"/>
    <property type="evidence" value="ECO:0007669"/>
    <property type="project" value="UniProtKB-KW"/>
</dbReference>
<feature type="transmembrane region" description="Helical" evidence="1">
    <location>
        <begin position="31"/>
        <end position="53"/>
    </location>
</feature>
<evidence type="ECO:0000313" key="2">
    <source>
        <dbReference type="EMBL" id="MBE8431942.1"/>
    </source>
</evidence>
<keyword evidence="2" id="KW-0378">Hydrolase</keyword>
<organism evidence="2 3">
    <name type="scientific">Leptospira interrogans serovar Pomona</name>
    <dbReference type="NCBI Taxonomy" id="44276"/>
    <lineage>
        <taxon>Bacteria</taxon>
        <taxon>Pseudomonadati</taxon>
        <taxon>Spirochaetota</taxon>
        <taxon>Spirochaetia</taxon>
        <taxon>Leptospirales</taxon>
        <taxon>Leptospiraceae</taxon>
        <taxon>Leptospira</taxon>
    </lineage>
</organism>
<evidence type="ECO:0000313" key="3">
    <source>
        <dbReference type="Proteomes" id="UP000644282"/>
    </source>
</evidence>
<dbReference type="AlphaFoldDB" id="A0AA40WEG3"/>
<sequence>MAHEQEDKYDISVDSIKPVSFPKDSEPKHKILLYSLIWFLLSLLSFSLGIHLLKKGDSSFPGENIRVSSVGVIDEIRNFFSIH</sequence>
<evidence type="ECO:0000256" key="1">
    <source>
        <dbReference type="SAM" id="Phobius"/>
    </source>
</evidence>
<gene>
    <name evidence="2" type="ORF">IQB77_19395</name>
</gene>
<keyword evidence="1" id="KW-0812">Transmembrane</keyword>
<keyword evidence="1" id="KW-0472">Membrane</keyword>
<keyword evidence="1" id="KW-1133">Transmembrane helix</keyword>
<reference evidence="2" key="1">
    <citation type="submission" date="2020-10" db="EMBL/GenBank/DDBJ databases">
        <title>New Zealand Leptospira genomics.</title>
        <authorList>
            <person name="Wilkinson D.A."/>
            <person name="Nisa S."/>
            <person name="Moinet M."/>
            <person name="Benschop J."/>
        </authorList>
    </citation>
    <scope>NUCLEOTIDE SEQUENCE</scope>
    <source>
        <strain evidence="2">ESR8</strain>
    </source>
</reference>
<accession>A0AA40WEG3</accession>
<comment type="caution">
    <text evidence="2">The sequence shown here is derived from an EMBL/GenBank/DDBJ whole genome shotgun (WGS) entry which is preliminary data.</text>
</comment>